<dbReference type="InterPro" id="IPR058849">
    <property type="entry name" value="Ulvan_lyase_2nd"/>
</dbReference>
<dbReference type="RefSeq" id="WP_190992302.1">
    <property type="nucleotide sequence ID" value="NZ_JACOIK010000001.1"/>
</dbReference>
<organism evidence="5 6">
    <name type="scientific">Sphingobacterium micropteri</name>
    <dbReference type="NCBI Taxonomy" id="2763501"/>
    <lineage>
        <taxon>Bacteria</taxon>
        <taxon>Pseudomonadati</taxon>
        <taxon>Bacteroidota</taxon>
        <taxon>Sphingobacteriia</taxon>
        <taxon>Sphingobacteriales</taxon>
        <taxon>Sphingobacteriaceae</taxon>
        <taxon>Sphingobacterium</taxon>
    </lineage>
</organism>
<evidence type="ECO:0000313" key="6">
    <source>
        <dbReference type="Proteomes" id="UP000602759"/>
    </source>
</evidence>
<dbReference type="InterPro" id="IPR008929">
    <property type="entry name" value="Chondroitin_lyas"/>
</dbReference>
<dbReference type="Pfam" id="PF26377">
    <property type="entry name" value="Ulvan_lyase_2nd"/>
    <property type="match status" value="1"/>
</dbReference>
<feature type="domain" description="Heparinase II/III-like C-terminal" evidence="2">
    <location>
        <begin position="509"/>
        <end position="621"/>
    </location>
</feature>
<comment type="subcellular location">
    <subcellularLocation>
        <location evidence="1">Cell envelope</location>
    </subcellularLocation>
</comment>
<sequence length="912" mass="103757">MKKIYIFIWTLVIGGSLYAQRIPLPATLPDTRPRLLSNPSEKQPLLQKIQQERWAAEVFSGIKNRVDGYVERTTTQPDWLYSRLMMYWKSKATQVYINGGVYAKADGEAPVPTVRFGSSRGVSSPIKRPQLEDIVPYMDDTKGVYFHNTAKEGNPLEWAEQANVSGSQIESVNEEIIRIGRDAAFLYWTTGEERYAKLAYGVLDTYLMGIYHRNEPIDLGNGHAQTLVAMTTFEVIQERILADLAEYYDFLHDYIKEKHANKITVFESAFKKWIDVTIKNGVPHNNWNLHGDKFILPVAMVLENNAKYEDGKGREYYIDYILNKNSARQWSVPKLMAYGYDADNGIWNESLGYAQSVTSIFMDFIVHYDHTFHQNLLPYMPVMHKAVQVLPQYLFPNGQTSAFGDSYYGGLNTSAMYQMIRLAQKYGQTDDEALYTRMYKLFSGEQELSDNKPVNYSAQVASFFSSNPITLRKDVSAGKLSDYVTQTFYAPNVSWFVQRNKFTDPENGMMISQYGSLGNHAHANGVAMELYGKGYVLGAESGIGSSYFEKPYLEYYSQFPAHNTVMVDGVSKYPEMLSNHPFDLLSNYPASGQKEGYYTDISYSDVYFLEPESRSDQRRFLSIVRTGENTGYYIDVFRSKKQRSGDKFHDYFYHNLGLELTIQDTKGQQLDLQTNDEMAFAGGHLFALDYMWDKRSARSEDDYEAVWKMPRPDSNQVYMHLWMKGYPDREVFSIKAPPAKSFRGNGGLPYDPAKVPFLTIAARQHGEAWNRPFVSVFEPYTSKEGRSITSIQAFEVAGSSADFVGLEIESKSGQKDIVFSSVKDENITYKQISANATYAMVREHGKDFALFLGGGKVLQAKGITIHAENPTNVVLEYKSGKYYLHTEGTITVARGKSKKKKIEAQGYSEILL</sequence>
<protein>
    <submittedName>
        <fullName evidence="5">Heparinase II/III family protein</fullName>
    </submittedName>
</protein>
<proteinExistence type="predicted"/>
<dbReference type="InterPro" id="IPR012480">
    <property type="entry name" value="Hepar_II_III_C"/>
</dbReference>
<reference evidence="5 6" key="1">
    <citation type="submission" date="2020-08" db="EMBL/GenBank/DDBJ databases">
        <title>Sphingobacterium sp. DN00404 isolated from aquaculture water.</title>
        <authorList>
            <person name="Zhang M."/>
        </authorList>
    </citation>
    <scope>NUCLEOTIDE SEQUENCE [LARGE SCALE GENOMIC DNA]</scope>
    <source>
        <strain evidence="5 6">DN00404</strain>
    </source>
</reference>
<gene>
    <name evidence="5" type="ORF">H8B06_00365</name>
</gene>
<comment type="caution">
    <text evidence="5">The sequence shown here is derived from an EMBL/GenBank/DDBJ whole genome shotgun (WGS) entry which is preliminary data.</text>
</comment>
<dbReference type="Pfam" id="PF26374">
    <property type="entry name" value="Ulvan_lyaseC"/>
    <property type="match status" value="1"/>
</dbReference>
<dbReference type="SUPFAM" id="SSF48230">
    <property type="entry name" value="Chondroitin AC/alginate lyase"/>
    <property type="match status" value="1"/>
</dbReference>
<accession>A0ABR7YIW5</accession>
<feature type="domain" description="Endo-acting ulvan lyase 2nd" evidence="4">
    <location>
        <begin position="343"/>
        <end position="434"/>
    </location>
</feature>
<dbReference type="InterPro" id="IPR058848">
    <property type="entry name" value="Ulvan_lyase_C"/>
</dbReference>
<evidence type="ECO:0000313" key="5">
    <source>
        <dbReference type="EMBL" id="MBD1431264.1"/>
    </source>
</evidence>
<dbReference type="Gene3D" id="2.70.98.70">
    <property type="match status" value="1"/>
</dbReference>
<dbReference type="Pfam" id="PF07940">
    <property type="entry name" value="Hepar_II_III_C"/>
    <property type="match status" value="1"/>
</dbReference>
<keyword evidence="6" id="KW-1185">Reference proteome</keyword>
<dbReference type="Proteomes" id="UP000602759">
    <property type="component" value="Unassembled WGS sequence"/>
</dbReference>
<evidence type="ECO:0000259" key="3">
    <source>
        <dbReference type="Pfam" id="PF26374"/>
    </source>
</evidence>
<dbReference type="Gene3D" id="1.50.10.100">
    <property type="entry name" value="Chondroitin AC/alginate lyase"/>
    <property type="match status" value="1"/>
</dbReference>
<name>A0ABR7YIW5_9SPHI</name>
<feature type="domain" description="Endo-acting ulvan lyase C-terminal" evidence="3">
    <location>
        <begin position="791"/>
        <end position="876"/>
    </location>
</feature>
<evidence type="ECO:0000256" key="1">
    <source>
        <dbReference type="ARBA" id="ARBA00004196"/>
    </source>
</evidence>
<dbReference type="EMBL" id="JACOIK010000001">
    <property type="protein sequence ID" value="MBD1431264.1"/>
    <property type="molecule type" value="Genomic_DNA"/>
</dbReference>
<evidence type="ECO:0000259" key="2">
    <source>
        <dbReference type="Pfam" id="PF07940"/>
    </source>
</evidence>
<evidence type="ECO:0000259" key="4">
    <source>
        <dbReference type="Pfam" id="PF26377"/>
    </source>
</evidence>